<feature type="compositionally biased region" description="Basic residues" evidence="1">
    <location>
        <begin position="80"/>
        <end position="96"/>
    </location>
</feature>
<organism evidence="2 3">
    <name type="scientific">Ficus carica</name>
    <name type="common">Common fig</name>
    <dbReference type="NCBI Taxonomy" id="3494"/>
    <lineage>
        <taxon>Eukaryota</taxon>
        <taxon>Viridiplantae</taxon>
        <taxon>Streptophyta</taxon>
        <taxon>Embryophyta</taxon>
        <taxon>Tracheophyta</taxon>
        <taxon>Spermatophyta</taxon>
        <taxon>Magnoliopsida</taxon>
        <taxon>eudicotyledons</taxon>
        <taxon>Gunneridae</taxon>
        <taxon>Pentapetalae</taxon>
        <taxon>rosids</taxon>
        <taxon>fabids</taxon>
        <taxon>Rosales</taxon>
        <taxon>Moraceae</taxon>
        <taxon>Ficeae</taxon>
        <taxon>Ficus</taxon>
    </lineage>
</organism>
<dbReference type="EMBL" id="BTGU01000003">
    <property type="protein sequence ID" value="GMN30564.1"/>
    <property type="molecule type" value="Genomic_DNA"/>
</dbReference>
<feature type="region of interest" description="Disordered" evidence="1">
    <location>
        <begin position="57"/>
        <end position="96"/>
    </location>
</feature>
<feature type="region of interest" description="Disordered" evidence="1">
    <location>
        <begin position="1"/>
        <end position="38"/>
    </location>
</feature>
<evidence type="ECO:0000256" key="1">
    <source>
        <dbReference type="SAM" id="MobiDB-lite"/>
    </source>
</evidence>
<evidence type="ECO:0000313" key="3">
    <source>
        <dbReference type="Proteomes" id="UP001187192"/>
    </source>
</evidence>
<evidence type="ECO:0000313" key="2">
    <source>
        <dbReference type="EMBL" id="GMN30564.1"/>
    </source>
</evidence>
<dbReference type="Proteomes" id="UP001187192">
    <property type="component" value="Unassembled WGS sequence"/>
</dbReference>
<feature type="compositionally biased region" description="Low complexity" evidence="1">
    <location>
        <begin position="57"/>
        <end position="66"/>
    </location>
</feature>
<sequence length="137" mass="14664">MASAQCNRPANETCQQKCQGSSSLGQKKSSWVKGSQNGQIKSKPICQAQNQAHVQVQAQSQAQAHSCPKQGTCKASGHQHTLHTHSHGHGHSHTKHQVTNGAACHCSANKTNGHHGHNVAATGGVSIKRKQQWELMK</sequence>
<comment type="caution">
    <text evidence="2">The sequence shown here is derived from an EMBL/GenBank/DDBJ whole genome shotgun (WGS) entry which is preliminary data.</text>
</comment>
<reference evidence="2" key="1">
    <citation type="submission" date="2023-07" db="EMBL/GenBank/DDBJ databases">
        <title>draft genome sequence of fig (Ficus carica).</title>
        <authorList>
            <person name="Takahashi T."/>
            <person name="Nishimura K."/>
        </authorList>
    </citation>
    <scope>NUCLEOTIDE SEQUENCE</scope>
</reference>
<gene>
    <name evidence="2" type="ORF">TIFTF001_002851</name>
</gene>
<name>A0AA88D916_FICCA</name>
<protein>
    <submittedName>
        <fullName evidence="2">Uncharacterized protein</fullName>
    </submittedName>
</protein>
<dbReference type="AlphaFoldDB" id="A0AA88D916"/>
<accession>A0AA88D916</accession>
<feature type="compositionally biased region" description="Polar residues" evidence="1">
    <location>
        <begin position="1"/>
        <end position="13"/>
    </location>
</feature>
<feature type="compositionally biased region" description="Low complexity" evidence="1">
    <location>
        <begin position="14"/>
        <end position="29"/>
    </location>
</feature>
<proteinExistence type="predicted"/>
<keyword evidence="3" id="KW-1185">Reference proteome</keyword>